<protein>
    <submittedName>
        <fullName evidence="1 2">Uncharacterized protein</fullName>
    </submittedName>
</protein>
<reference evidence="2" key="3">
    <citation type="submission" date="2015-04" db="UniProtKB">
        <authorList>
            <consortium name="EnsemblPlants"/>
        </authorList>
    </citation>
    <scope>IDENTIFICATION</scope>
    <source>
        <strain evidence="2">cv. Jemalong A17</strain>
    </source>
</reference>
<proteinExistence type="predicted"/>
<evidence type="ECO:0000313" key="1">
    <source>
        <dbReference type="EMBL" id="KEH32048.1"/>
    </source>
</evidence>
<keyword evidence="3" id="KW-1185">Reference proteome</keyword>
<evidence type="ECO:0000313" key="3">
    <source>
        <dbReference type="Proteomes" id="UP000002051"/>
    </source>
</evidence>
<dbReference type="AlphaFoldDB" id="A0A072USJ3"/>
<dbReference type="EnsemblPlants" id="KEH32048">
    <property type="protein sequence ID" value="KEH32048"/>
    <property type="gene ID" value="MTR_4g109870"/>
</dbReference>
<sequence>MEWRSRSFRIFIKRLKLGVTYSYMSQQIPQSYGTSLDILGCEKVLCKEMMNQQQLAVMLEEHGCNGKGDEVR</sequence>
<dbReference type="HOGENOM" id="CLU_2725991_0_0_1"/>
<reference evidence="1 3" key="1">
    <citation type="journal article" date="2011" name="Nature">
        <title>The Medicago genome provides insight into the evolution of rhizobial symbioses.</title>
        <authorList>
            <person name="Young N.D."/>
            <person name="Debelle F."/>
            <person name="Oldroyd G.E."/>
            <person name="Geurts R."/>
            <person name="Cannon S.B."/>
            <person name="Udvardi M.K."/>
            <person name="Benedito V.A."/>
            <person name="Mayer K.F."/>
            <person name="Gouzy J."/>
            <person name="Schoof H."/>
            <person name="Van de Peer Y."/>
            <person name="Proost S."/>
            <person name="Cook D.R."/>
            <person name="Meyers B.C."/>
            <person name="Spannagl M."/>
            <person name="Cheung F."/>
            <person name="De Mita S."/>
            <person name="Krishnakumar V."/>
            <person name="Gundlach H."/>
            <person name="Zhou S."/>
            <person name="Mudge J."/>
            <person name="Bharti A.K."/>
            <person name="Murray J.D."/>
            <person name="Naoumkina M.A."/>
            <person name="Rosen B."/>
            <person name="Silverstein K.A."/>
            <person name="Tang H."/>
            <person name="Rombauts S."/>
            <person name="Zhao P.X."/>
            <person name="Zhou P."/>
            <person name="Barbe V."/>
            <person name="Bardou P."/>
            <person name="Bechner M."/>
            <person name="Bellec A."/>
            <person name="Berger A."/>
            <person name="Berges H."/>
            <person name="Bidwell S."/>
            <person name="Bisseling T."/>
            <person name="Choisne N."/>
            <person name="Couloux A."/>
            <person name="Denny R."/>
            <person name="Deshpande S."/>
            <person name="Dai X."/>
            <person name="Doyle J.J."/>
            <person name="Dudez A.M."/>
            <person name="Farmer A.D."/>
            <person name="Fouteau S."/>
            <person name="Franken C."/>
            <person name="Gibelin C."/>
            <person name="Gish J."/>
            <person name="Goldstein S."/>
            <person name="Gonzalez A.J."/>
            <person name="Green P.J."/>
            <person name="Hallab A."/>
            <person name="Hartog M."/>
            <person name="Hua A."/>
            <person name="Humphray S.J."/>
            <person name="Jeong D.H."/>
            <person name="Jing Y."/>
            <person name="Jocker A."/>
            <person name="Kenton S.M."/>
            <person name="Kim D.J."/>
            <person name="Klee K."/>
            <person name="Lai H."/>
            <person name="Lang C."/>
            <person name="Lin S."/>
            <person name="Macmil S.L."/>
            <person name="Magdelenat G."/>
            <person name="Matthews L."/>
            <person name="McCorrison J."/>
            <person name="Monaghan E.L."/>
            <person name="Mun J.H."/>
            <person name="Najar F.Z."/>
            <person name="Nicholson C."/>
            <person name="Noirot C."/>
            <person name="O'Bleness M."/>
            <person name="Paule C.R."/>
            <person name="Poulain J."/>
            <person name="Prion F."/>
            <person name="Qin B."/>
            <person name="Qu C."/>
            <person name="Retzel E.F."/>
            <person name="Riddle C."/>
            <person name="Sallet E."/>
            <person name="Samain S."/>
            <person name="Samson N."/>
            <person name="Sanders I."/>
            <person name="Saurat O."/>
            <person name="Scarpelli C."/>
            <person name="Schiex T."/>
            <person name="Segurens B."/>
            <person name="Severin A.J."/>
            <person name="Sherrier D.J."/>
            <person name="Shi R."/>
            <person name="Sims S."/>
            <person name="Singer S.R."/>
            <person name="Sinharoy S."/>
            <person name="Sterck L."/>
            <person name="Viollet A."/>
            <person name="Wang B.B."/>
            <person name="Wang K."/>
            <person name="Wang M."/>
            <person name="Wang X."/>
            <person name="Warfsmann J."/>
            <person name="Weissenbach J."/>
            <person name="White D.D."/>
            <person name="White J.D."/>
            <person name="Wiley G.B."/>
            <person name="Wincker P."/>
            <person name="Xing Y."/>
            <person name="Yang L."/>
            <person name="Yao Z."/>
            <person name="Ying F."/>
            <person name="Zhai J."/>
            <person name="Zhou L."/>
            <person name="Zuber A."/>
            <person name="Denarie J."/>
            <person name="Dixon R.A."/>
            <person name="May G.D."/>
            <person name="Schwartz D.C."/>
            <person name="Rogers J."/>
            <person name="Quetier F."/>
            <person name="Town C.D."/>
            <person name="Roe B.A."/>
        </authorList>
    </citation>
    <scope>NUCLEOTIDE SEQUENCE [LARGE SCALE GENOMIC DNA]</scope>
    <source>
        <strain evidence="1">A17</strain>
        <strain evidence="2 3">cv. Jemalong A17</strain>
    </source>
</reference>
<dbReference type="EMBL" id="CM001220">
    <property type="protein sequence ID" value="KEH32048.1"/>
    <property type="molecule type" value="Genomic_DNA"/>
</dbReference>
<name>A0A072USJ3_MEDTR</name>
<organism evidence="1 3">
    <name type="scientific">Medicago truncatula</name>
    <name type="common">Barrel medic</name>
    <name type="synonym">Medicago tribuloides</name>
    <dbReference type="NCBI Taxonomy" id="3880"/>
    <lineage>
        <taxon>Eukaryota</taxon>
        <taxon>Viridiplantae</taxon>
        <taxon>Streptophyta</taxon>
        <taxon>Embryophyta</taxon>
        <taxon>Tracheophyta</taxon>
        <taxon>Spermatophyta</taxon>
        <taxon>Magnoliopsida</taxon>
        <taxon>eudicotyledons</taxon>
        <taxon>Gunneridae</taxon>
        <taxon>Pentapetalae</taxon>
        <taxon>rosids</taxon>
        <taxon>fabids</taxon>
        <taxon>Fabales</taxon>
        <taxon>Fabaceae</taxon>
        <taxon>Papilionoideae</taxon>
        <taxon>50 kb inversion clade</taxon>
        <taxon>NPAAA clade</taxon>
        <taxon>Hologalegina</taxon>
        <taxon>IRL clade</taxon>
        <taxon>Trifolieae</taxon>
        <taxon>Medicago</taxon>
    </lineage>
</organism>
<gene>
    <name evidence="1" type="ordered locus">MTR_4g109870</name>
</gene>
<accession>A0A072USJ3</accession>
<evidence type="ECO:0000313" key="2">
    <source>
        <dbReference type="EnsemblPlants" id="KEH32048"/>
    </source>
</evidence>
<dbReference type="Proteomes" id="UP000002051">
    <property type="component" value="Chromosome 4"/>
</dbReference>
<reference evidence="1 3" key="2">
    <citation type="journal article" date="2014" name="BMC Genomics">
        <title>An improved genome release (version Mt4.0) for the model legume Medicago truncatula.</title>
        <authorList>
            <person name="Tang H."/>
            <person name="Krishnakumar V."/>
            <person name="Bidwell S."/>
            <person name="Rosen B."/>
            <person name="Chan A."/>
            <person name="Zhou S."/>
            <person name="Gentzbittel L."/>
            <person name="Childs K.L."/>
            <person name="Yandell M."/>
            <person name="Gundlach H."/>
            <person name="Mayer K.F."/>
            <person name="Schwartz D.C."/>
            <person name="Town C.D."/>
        </authorList>
    </citation>
    <scope>GENOME REANNOTATION</scope>
    <source>
        <strain evidence="1">A17</strain>
        <strain evidence="2 3">cv. Jemalong A17</strain>
    </source>
</reference>